<sequence>MESMTTKLQNFEIGDFSSWMKKFEIASDANEWTTDEKKAKMLPAFLGGEALDFYLNLEKPKSLGYKGLCQVLSENFKVDVEMVKLRLRKCKKLEKESFIAYSNRLKGLTLSAYHNMDKISMDEILLDCLIEGLPAGLRKELHRADNILTID</sequence>
<evidence type="ECO:0008006" key="3">
    <source>
        <dbReference type="Google" id="ProtNLM"/>
    </source>
</evidence>
<gene>
    <name evidence="1" type="ORF">RF11_11904</name>
</gene>
<reference evidence="1 2" key="1">
    <citation type="journal article" date="2014" name="Genome Biol. Evol.">
        <title>The genome of the myxosporean Thelohanellus kitauei shows adaptations to nutrient acquisition within its fish host.</title>
        <authorList>
            <person name="Yang Y."/>
            <person name="Xiong J."/>
            <person name="Zhou Z."/>
            <person name="Huo F."/>
            <person name="Miao W."/>
            <person name="Ran C."/>
            <person name="Liu Y."/>
            <person name="Zhang J."/>
            <person name="Feng J."/>
            <person name="Wang M."/>
            <person name="Wang M."/>
            <person name="Wang L."/>
            <person name="Yao B."/>
        </authorList>
    </citation>
    <scope>NUCLEOTIDE SEQUENCE [LARGE SCALE GENOMIC DNA]</scope>
    <source>
        <strain evidence="1">Wuqing</strain>
    </source>
</reference>
<dbReference type="AlphaFoldDB" id="A0A0C2N8R8"/>
<comment type="caution">
    <text evidence="1">The sequence shown here is derived from an EMBL/GenBank/DDBJ whole genome shotgun (WGS) entry which is preliminary data.</text>
</comment>
<dbReference type="Proteomes" id="UP000031668">
    <property type="component" value="Unassembled WGS sequence"/>
</dbReference>
<proteinExistence type="predicted"/>
<accession>A0A0C2N8R8</accession>
<name>A0A0C2N8R8_THEKT</name>
<evidence type="ECO:0000313" key="2">
    <source>
        <dbReference type="Proteomes" id="UP000031668"/>
    </source>
</evidence>
<organism evidence="1 2">
    <name type="scientific">Thelohanellus kitauei</name>
    <name type="common">Myxosporean</name>
    <dbReference type="NCBI Taxonomy" id="669202"/>
    <lineage>
        <taxon>Eukaryota</taxon>
        <taxon>Metazoa</taxon>
        <taxon>Cnidaria</taxon>
        <taxon>Myxozoa</taxon>
        <taxon>Myxosporea</taxon>
        <taxon>Bivalvulida</taxon>
        <taxon>Platysporina</taxon>
        <taxon>Myxobolidae</taxon>
        <taxon>Thelohanellus</taxon>
    </lineage>
</organism>
<keyword evidence="2" id="KW-1185">Reference proteome</keyword>
<protein>
    <recommendedName>
        <fullName evidence="3">Retrotransposon gag domain-containing protein</fullName>
    </recommendedName>
</protein>
<dbReference type="EMBL" id="JWZT01001139">
    <property type="protein sequence ID" value="KII72715.1"/>
    <property type="molecule type" value="Genomic_DNA"/>
</dbReference>
<evidence type="ECO:0000313" key="1">
    <source>
        <dbReference type="EMBL" id="KII72715.1"/>
    </source>
</evidence>